<comment type="caution">
    <text evidence="3">The sequence shown here is derived from an EMBL/GenBank/DDBJ whole genome shotgun (WGS) entry which is preliminary data.</text>
</comment>
<gene>
    <name evidence="3" type="primary">dprA</name>
    <name evidence="3" type="ORF">HMPREF0556_12088</name>
</gene>
<protein>
    <submittedName>
        <fullName evidence="3">DNA protecting protein DprA</fullName>
    </submittedName>
</protein>
<organism evidence="3 4">
    <name type="scientific">Listeria grayi DSM 20601</name>
    <dbReference type="NCBI Taxonomy" id="525367"/>
    <lineage>
        <taxon>Bacteria</taxon>
        <taxon>Bacillati</taxon>
        <taxon>Bacillota</taxon>
        <taxon>Bacilli</taxon>
        <taxon>Bacillales</taxon>
        <taxon>Listeriaceae</taxon>
        <taxon>Listeria</taxon>
    </lineage>
</organism>
<dbReference type="PANTHER" id="PTHR43022:SF1">
    <property type="entry name" value="PROTEIN SMF"/>
    <property type="match status" value="1"/>
</dbReference>
<reference evidence="3" key="1">
    <citation type="submission" date="2010-06" db="EMBL/GenBank/DDBJ databases">
        <authorList>
            <person name="Muzny D."/>
            <person name="Qin X."/>
            <person name="Buhay C."/>
            <person name="Dugan-Rocha S."/>
            <person name="Ding Y."/>
            <person name="Chen G."/>
            <person name="Hawes A."/>
            <person name="Holder M."/>
            <person name="Jhangiani S."/>
            <person name="Johnson A."/>
            <person name="Khan Z."/>
            <person name="Li Z."/>
            <person name="Liu W."/>
            <person name="Liu X."/>
            <person name="Perez L."/>
            <person name="Shen H."/>
            <person name="Wang Q."/>
            <person name="Watt J."/>
            <person name="Xi L."/>
            <person name="Xin Y."/>
            <person name="Zhou J."/>
            <person name="Deng J."/>
            <person name="Jiang H."/>
            <person name="Liu Y."/>
            <person name="Qu J."/>
            <person name="Song X.-Z."/>
            <person name="Zhang L."/>
            <person name="Villasana D."/>
            <person name="Johnson A."/>
            <person name="Liu J."/>
            <person name="Liyanage D."/>
            <person name="Lorensuhewa L."/>
            <person name="Robinson T."/>
            <person name="Song A."/>
            <person name="Song B.-B."/>
            <person name="Dinh H."/>
            <person name="Thornton R."/>
            <person name="Coyle M."/>
            <person name="Francisco L."/>
            <person name="Jackson L."/>
            <person name="Javaid M."/>
            <person name="Korchina V."/>
            <person name="Kovar C."/>
            <person name="Mata R."/>
            <person name="Mathew T."/>
            <person name="Ngo R."/>
            <person name="Nguyen L."/>
            <person name="Nguyen N."/>
            <person name="Okwuonu G."/>
            <person name="Ongeri F."/>
            <person name="Pham C."/>
            <person name="Simmons D."/>
            <person name="Wilczek-Boney K."/>
            <person name="Hale W."/>
            <person name="Jakkamsetti A."/>
            <person name="Pham P."/>
            <person name="Ruth R."/>
            <person name="San Lucas F."/>
            <person name="Warren J."/>
            <person name="Zhang J."/>
            <person name="Zhao Z."/>
            <person name="Zhou C."/>
            <person name="Zhu D."/>
            <person name="Lee S."/>
            <person name="Bess C."/>
            <person name="Blankenburg K."/>
            <person name="Forbes L."/>
            <person name="Fu Q."/>
            <person name="Gubbala S."/>
            <person name="Hirani K."/>
            <person name="Jayaseelan J.C."/>
            <person name="Lara F."/>
            <person name="Munidasa M."/>
            <person name="Palculict T."/>
            <person name="Patil S."/>
            <person name="Pu L.-L."/>
            <person name="Saada N."/>
            <person name="Tang L."/>
            <person name="Weissenberger G."/>
            <person name="Zhu Y."/>
            <person name="Hemphill L."/>
            <person name="Shang Y."/>
            <person name="Youmans B."/>
            <person name="Ayvaz T."/>
            <person name="Ross M."/>
            <person name="Santibanez J."/>
            <person name="Aqrawi P."/>
            <person name="Gross S."/>
            <person name="Joshi V."/>
            <person name="Fowler G."/>
            <person name="Nazareth L."/>
            <person name="Reid J."/>
            <person name="Worley K."/>
            <person name="Petrosino J."/>
            <person name="Highlander S."/>
            <person name="Gibbs R."/>
        </authorList>
    </citation>
    <scope>NUCLEOTIDE SEQUENCE [LARGE SCALE GENOMIC DNA]</scope>
    <source>
        <strain evidence="3">DSM 20601</strain>
    </source>
</reference>
<dbReference type="SUPFAM" id="SSF102405">
    <property type="entry name" value="MCP/YpsA-like"/>
    <property type="match status" value="1"/>
</dbReference>
<dbReference type="Pfam" id="PF02481">
    <property type="entry name" value="DNA_processg_A"/>
    <property type="match status" value="1"/>
</dbReference>
<comment type="similarity">
    <text evidence="1">Belongs to the DprA/Smf family.</text>
</comment>
<feature type="domain" description="Smf/DprA SLOG" evidence="2">
    <location>
        <begin position="108"/>
        <end position="316"/>
    </location>
</feature>
<sequence length="322" mass="35634">MEKTFFYDRKEGFGFFTTSLKPLILSSLLVRKGVETLNLRDKQTWLELAYCPSVTAKKRAQIWQKTTEEELSDISLRQFIQLFFQPTKIEQLKQELAAAPSLANDKNILFIEEDTYPSLLREIYEPPPILFYEGQLSLLKEKGLAVVGARKMTPYGSHATEHIIKELVACPLTIISGLAVGIDGKAHHAALDHGGNTIAVLGSGLANIYPKQHLELARRIAAKGLLLTEHHPSIKANSWHFPERNRIISGLSRGTLVIEAATSSGSLITANLALDQNRLVYAVPGNIFDKASSGTNQLIAEGAIVVRQATDILETFPTFEPF</sequence>
<keyword evidence="4" id="KW-1185">Reference proteome</keyword>
<dbReference type="InterPro" id="IPR003488">
    <property type="entry name" value="DprA"/>
</dbReference>
<dbReference type="NCBIfam" id="TIGR00732">
    <property type="entry name" value="dprA"/>
    <property type="match status" value="1"/>
</dbReference>
<evidence type="ECO:0000313" key="3">
    <source>
        <dbReference type="EMBL" id="EFI83403.1"/>
    </source>
</evidence>
<dbReference type="eggNOG" id="COG0758">
    <property type="taxonomic scope" value="Bacteria"/>
</dbReference>
<evidence type="ECO:0000259" key="2">
    <source>
        <dbReference type="Pfam" id="PF02481"/>
    </source>
</evidence>
<dbReference type="Proteomes" id="UP000010119">
    <property type="component" value="Unassembled WGS sequence"/>
</dbReference>
<dbReference type="InterPro" id="IPR057666">
    <property type="entry name" value="DrpA_SLOG"/>
</dbReference>
<dbReference type="Gene3D" id="3.40.50.450">
    <property type="match status" value="1"/>
</dbReference>
<dbReference type="AlphaFoldDB" id="D7UYI6"/>
<name>D7UYI6_LISGR</name>
<dbReference type="PANTHER" id="PTHR43022">
    <property type="entry name" value="PROTEIN SMF"/>
    <property type="match status" value="1"/>
</dbReference>
<dbReference type="STRING" id="525367.HMPREF0556_12088"/>
<dbReference type="EMBL" id="ACCR02000005">
    <property type="protein sequence ID" value="EFI83403.1"/>
    <property type="molecule type" value="Genomic_DNA"/>
</dbReference>
<evidence type="ECO:0000256" key="1">
    <source>
        <dbReference type="ARBA" id="ARBA00006525"/>
    </source>
</evidence>
<dbReference type="HOGENOM" id="CLU_029601_3_3_9"/>
<dbReference type="GO" id="GO:0009294">
    <property type="term" value="P:DNA-mediated transformation"/>
    <property type="evidence" value="ECO:0007669"/>
    <property type="project" value="InterPro"/>
</dbReference>
<evidence type="ECO:0000313" key="4">
    <source>
        <dbReference type="Proteomes" id="UP000010119"/>
    </source>
</evidence>
<accession>D7UYI6</accession>
<proteinExistence type="inferred from homology"/>